<name>L8X070_THACA</name>
<dbReference type="Proteomes" id="UP000011668">
    <property type="component" value="Unassembled WGS sequence"/>
</dbReference>
<sequence>MRPSGPTWRTTHSQLCIGQGKRKIRPDVKLQYNHIEQHSNLLTTLAMQSLRSVHSFPGRVPRNVFDQAGYFGGPPCFDKPLRFGYIRRDQKDKIKIRRGHFRDICEGNYLNIFGMHSRSE</sequence>
<dbReference type="HOGENOM" id="CLU_2051261_0_0_1"/>
<dbReference type="AlphaFoldDB" id="L8X070"/>
<gene>
    <name evidence="1" type="ORF">AG1IA_03549</name>
</gene>
<organism evidence="1 2">
    <name type="scientific">Thanatephorus cucumeris (strain AG1-IA)</name>
    <name type="common">Rice sheath blight fungus</name>
    <name type="synonym">Rhizoctonia solani</name>
    <dbReference type="NCBI Taxonomy" id="983506"/>
    <lineage>
        <taxon>Eukaryota</taxon>
        <taxon>Fungi</taxon>
        <taxon>Dikarya</taxon>
        <taxon>Basidiomycota</taxon>
        <taxon>Agaricomycotina</taxon>
        <taxon>Agaricomycetes</taxon>
        <taxon>Cantharellales</taxon>
        <taxon>Ceratobasidiaceae</taxon>
        <taxon>Rhizoctonia</taxon>
        <taxon>Rhizoctonia solani AG-1</taxon>
    </lineage>
</organism>
<keyword evidence="2" id="KW-1185">Reference proteome</keyword>
<reference evidence="1 2" key="1">
    <citation type="journal article" date="2013" name="Nat. Commun.">
        <title>The evolution and pathogenic mechanisms of the rice sheath blight pathogen.</title>
        <authorList>
            <person name="Zheng A."/>
            <person name="Lin R."/>
            <person name="Xu L."/>
            <person name="Qin P."/>
            <person name="Tang C."/>
            <person name="Ai P."/>
            <person name="Zhang D."/>
            <person name="Liu Y."/>
            <person name="Sun Z."/>
            <person name="Feng H."/>
            <person name="Wang Y."/>
            <person name="Chen Y."/>
            <person name="Liang X."/>
            <person name="Fu R."/>
            <person name="Li Q."/>
            <person name="Zhang J."/>
            <person name="Yu X."/>
            <person name="Xie Z."/>
            <person name="Ding L."/>
            <person name="Guan P."/>
            <person name="Tang J."/>
            <person name="Liang Y."/>
            <person name="Wang S."/>
            <person name="Deng Q."/>
            <person name="Li S."/>
            <person name="Zhu J."/>
            <person name="Wang L."/>
            <person name="Liu H."/>
            <person name="Li P."/>
        </authorList>
    </citation>
    <scope>NUCLEOTIDE SEQUENCE [LARGE SCALE GENOMIC DNA]</scope>
    <source>
        <strain evidence="2">AG-1 IA</strain>
    </source>
</reference>
<evidence type="ECO:0000313" key="1">
    <source>
        <dbReference type="EMBL" id="ELU42418.1"/>
    </source>
</evidence>
<accession>L8X070</accession>
<evidence type="ECO:0000313" key="2">
    <source>
        <dbReference type="Proteomes" id="UP000011668"/>
    </source>
</evidence>
<protein>
    <submittedName>
        <fullName evidence="1">Uncharacterized protein</fullName>
    </submittedName>
</protein>
<dbReference type="EMBL" id="AFRT01000840">
    <property type="protein sequence ID" value="ELU42418.1"/>
    <property type="molecule type" value="Genomic_DNA"/>
</dbReference>
<comment type="caution">
    <text evidence="1">The sequence shown here is derived from an EMBL/GenBank/DDBJ whole genome shotgun (WGS) entry which is preliminary data.</text>
</comment>
<proteinExistence type="predicted"/>